<dbReference type="InterPro" id="IPR001554">
    <property type="entry name" value="Glyco_hydro_14"/>
</dbReference>
<name>A0A834TMF6_9FABA</name>
<evidence type="ECO:0000256" key="3">
    <source>
        <dbReference type="ARBA" id="ARBA00023326"/>
    </source>
</evidence>
<evidence type="ECO:0000256" key="4">
    <source>
        <dbReference type="RuleBase" id="RU000509"/>
    </source>
</evidence>
<dbReference type="InterPro" id="IPR017853">
    <property type="entry name" value="GH"/>
</dbReference>
<keyword evidence="3 4" id="KW-0624">Polysaccharide degradation</keyword>
<comment type="caution">
    <text evidence="5">The sequence shown here is derived from an EMBL/GenBank/DDBJ whole genome shotgun (WGS) entry which is preliminary data.</text>
</comment>
<evidence type="ECO:0000313" key="6">
    <source>
        <dbReference type="Proteomes" id="UP000634136"/>
    </source>
</evidence>
<dbReference type="AlphaFoldDB" id="A0A834TMF6"/>
<dbReference type="Pfam" id="PF01373">
    <property type="entry name" value="Glyco_hydro_14"/>
    <property type="match status" value="1"/>
</dbReference>
<sequence length="323" mass="36426">MEGLIGLERAHSISSATVTSLYPHGLWKKKARTQTWFTQTWLGCDSLPLPVLKGTTPVQVYSDYMRSFRDTFRDYLGSVIVDLSLTFAIPQEEIKALLWFHIHRSDLPKVKGILVNTFQELEPIAVKAIADGTCFLDPKSEPTVFYISFNTASLGQSTPMVSSGRFIIRQTPARVLQPLGRPKSRLRKIDSGYTNLDRSSWSICQMVNEARPLEAIVNAKINNVKAGNTAFIFHHFIHNHLKPPILSRDHSQSNGLNAAIHRRKAKSAALWLMLKVIFFIHEDVTYISEDGIGVFVNFCGFSSMGARGARRRRRLRKSSGRLI</sequence>
<comment type="catalytic activity">
    <reaction evidence="4">
        <text>Hydrolysis of (1-&gt;4)-alpha-D-glucosidic linkages in polysaccharides so as to remove successive maltose units from the non-reducing ends of the chains.</text>
        <dbReference type="EC" id="3.2.1.2"/>
    </reaction>
</comment>
<comment type="similarity">
    <text evidence="1 4">Belongs to the glycosyl hydrolase 14 family.</text>
</comment>
<keyword evidence="4" id="KW-0378">Hydrolase</keyword>
<gene>
    <name evidence="5" type="ORF">G2W53_021810</name>
</gene>
<dbReference type="OrthoDB" id="1460286at2759"/>
<evidence type="ECO:0000256" key="2">
    <source>
        <dbReference type="ARBA" id="ARBA00023277"/>
    </source>
</evidence>
<evidence type="ECO:0000313" key="5">
    <source>
        <dbReference type="EMBL" id="KAF7823666.1"/>
    </source>
</evidence>
<keyword evidence="4" id="KW-0326">Glycosidase</keyword>
<protein>
    <recommendedName>
        <fullName evidence="4">Beta-amylase</fullName>
        <ecNumber evidence="4">3.2.1.2</ecNumber>
    </recommendedName>
</protein>
<dbReference type="SUPFAM" id="SSF51445">
    <property type="entry name" value="(Trans)glycosidases"/>
    <property type="match status" value="1"/>
</dbReference>
<organism evidence="5 6">
    <name type="scientific">Senna tora</name>
    <dbReference type="NCBI Taxonomy" id="362788"/>
    <lineage>
        <taxon>Eukaryota</taxon>
        <taxon>Viridiplantae</taxon>
        <taxon>Streptophyta</taxon>
        <taxon>Embryophyta</taxon>
        <taxon>Tracheophyta</taxon>
        <taxon>Spermatophyta</taxon>
        <taxon>Magnoliopsida</taxon>
        <taxon>eudicotyledons</taxon>
        <taxon>Gunneridae</taxon>
        <taxon>Pentapetalae</taxon>
        <taxon>rosids</taxon>
        <taxon>fabids</taxon>
        <taxon>Fabales</taxon>
        <taxon>Fabaceae</taxon>
        <taxon>Caesalpinioideae</taxon>
        <taxon>Cassia clade</taxon>
        <taxon>Senna</taxon>
    </lineage>
</organism>
<reference evidence="5" key="1">
    <citation type="submission" date="2020-09" db="EMBL/GenBank/DDBJ databases">
        <title>Genome-Enabled Discovery of Anthraquinone Biosynthesis in Senna tora.</title>
        <authorList>
            <person name="Kang S.-H."/>
            <person name="Pandey R.P."/>
            <person name="Lee C.-M."/>
            <person name="Sim J.-S."/>
            <person name="Jeong J.-T."/>
            <person name="Choi B.-S."/>
            <person name="Jung M."/>
            <person name="Ginzburg D."/>
            <person name="Zhao K."/>
            <person name="Won S.Y."/>
            <person name="Oh T.-J."/>
            <person name="Yu Y."/>
            <person name="Kim N.-H."/>
            <person name="Lee O.R."/>
            <person name="Lee T.-H."/>
            <person name="Bashyal P."/>
            <person name="Kim T.-S."/>
            <person name="Lee W.-H."/>
            <person name="Kawkins C."/>
            <person name="Kim C.-K."/>
            <person name="Kim J.S."/>
            <person name="Ahn B.O."/>
            <person name="Rhee S.Y."/>
            <person name="Sohng J.K."/>
        </authorList>
    </citation>
    <scope>NUCLEOTIDE SEQUENCE</scope>
    <source>
        <tissue evidence="5">Leaf</tissue>
    </source>
</reference>
<dbReference type="EMBL" id="JAAIUW010000007">
    <property type="protein sequence ID" value="KAF7823666.1"/>
    <property type="molecule type" value="Genomic_DNA"/>
</dbReference>
<accession>A0A834TMF6</accession>
<dbReference type="EC" id="3.2.1.2" evidence="4"/>
<proteinExistence type="inferred from homology"/>
<keyword evidence="2 4" id="KW-0119">Carbohydrate metabolism</keyword>
<dbReference type="Gene3D" id="3.20.20.80">
    <property type="entry name" value="Glycosidases"/>
    <property type="match status" value="1"/>
</dbReference>
<keyword evidence="6" id="KW-1185">Reference proteome</keyword>
<evidence type="ECO:0000256" key="1">
    <source>
        <dbReference type="ARBA" id="ARBA00005652"/>
    </source>
</evidence>
<dbReference type="Proteomes" id="UP000634136">
    <property type="component" value="Unassembled WGS sequence"/>
</dbReference>